<evidence type="ECO:0000313" key="19">
    <source>
        <dbReference type="EMBL" id="GGI13438.1"/>
    </source>
</evidence>
<evidence type="ECO:0000259" key="17">
    <source>
        <dbReference type="Pfam" id="PF10298"/>
    </source>
</evidence>
<dbReference type="HAMAP" id="MF_00145">
    <property type="entry name" value="Phosphoglyc_kinase"/>
    <property type="match status" value="1"/>
</dbReference>
<keyword evidence="8 13" id="KW-0418">Kinase</keyword>
<evidence type="ECO:0000256" key="7">
    <source>
        <dbReference type="ARBA" id="ARBA00022741"/>
    </source>
</evidence>
<dbReference type="GO" id="GO:0051301">
    <property type="term" value="P:cell division"/>
    <property type="evidence" value="ECO:0007669"/>
    <property type="project" value="UniProtKB-UniRule"/>
</dbReference>
<evidence type="ECO:0000256" key="9">
    <source>
        <dbReference type="ARBA" id="ARBA00022840"/>
    </source>
</evidence>
<dbReference type="PANTHER" id="PTHR11406:SF23">
    <property type="entry name" value="PHOSPHOGLYCERATE KINASE 1, CHLOROPLASTIC-RELATED"/>
    <property type="match status" value="1"/>
</dbReference>
<dbReference type="InterPro" id="IPR023054">
    <property type="entry name" value="Sporulation_regulator_WhiA_C"/>
</dbReference>
<accession>A0A8J3AFN8</accession>
<dbReference type="FunFam" id="3.40.50.1260:FF:000003">
    <property type="entry name" value="Phosphoglycerate kinase"/>
    <property type="match status" value="1"/>
</dbReference>
<evidence type="ECO:0000256" key="6">
    <source>
        <dbReference type="ARBA" id="ARBA00022679"/>
    </source>
</evidence>
<comment type="pathway">
    <text evidence="2 13">Carbohydrate degradation; glycolysis; pyruvate from D-glyceraldehyde 3-phosphate: step 2/5.</text>
</comment>
<evidence type="ECO:0000256" key="5">
    <source>
        <dbReference type="ARBA" id="ARBA00022618"/>
    </source>
</evidence>
<comment type="subunit">
    <text evidence="4 13">Monomer.</text>
</comment>
<dbReference type="GO" id="GO:0004618">
    <property type="term" value="F:phosphoglycerate kinase activity"/>
    <property type="evidence" value="ECO:0007669"/>
    <property type="project" value="UniProtKB-UniRule"/>
</dbReference>
<feature type="domain" description="WhiA LAGLIDADG-like" evidence="18">
    <location>
        <begin position="132"/>
        <end position="222"/>
    </location>
</feature>
<evidence type="ECO:0000259" key="18">
    <source>
        <dbReference type="Pfam" id="PF14527"/>
    </source>
</evidence>
<dbReference type="FunFam" id="3.40.50.1260:FF:000006">
    <property type="entry name" value="Phosphoglycerate kinase"/>
    <property type="match status" value="1"/>
</dbReference>
<comment type="similarity">
    <text evidence="14">Belongs to the WhiA family.</text>
</comment>
<keyword evidence="13" id="KW-0963">Cytoplasm</keyword>
<dbReference type="Pfam" id="PF02650">
    <property type="entry name" value="HTH_WhiA"/>
    <property type="match status" value="1"/>
</dbReference>
<evidence type="ECO:0000256" key="4">
    <source>
        <dbReference type="ARBA" id="ARBA00011245"/>
    </source>
</evidence>
<keyword evidence="6 13" id="KW-0808">Transferase</keyword>
<dbReference type="InterPro" id="IPR001576">
    <property type="entry name" value="Phosphoglycerate_kinase"/>
</dbReference>
<dbReference type="Pfam" id="PF14527">
    <property type="entry name" value="LAGLIDADG_WhiA"/>
    <property type="match status" value="1"/>
</dbReference>
<dbReference type="PROSITE" id="PS00111">
    <property type="entry name" value="PGLYCERATE_KINASE"/>
    <property type="match status" value="1"/>
</dbReference>
<feature type="binding site" evidence="13">
    <location>
        <begin position="714"/>
        <end position="717"/>
    </location>
    <ligand>
        <name>ATP</name>
        <dbReference type="ChEBI" id="CHEBI:30616"/>
    </ligand>
</feature>
<evidence type="ECO:0000256" key="10">
    <source>
        <dbReference type="ARBA" id="ARBA00023125"/>
    </source>
</evidence>
<dbReference type="Gene3D" id="3.10.28.10">
    <property type="entry name" value="Homing endonucleases"/>
    <property type="match status" value="1"/>
</dbReference>
<dbReference type="Pfam" id="PF00162">
    <property type="entry name" value="PGK"/>
    <property type="match status" value="1"/>
</dbReference>
<keyword evidence="5 14" id="KW-0132">Cell division</keyword>
<dbReference type="InterPro" id="IPR018478">
    <property type="entry name" value="Sporu_reg_WhiA_N_dom"/>
</dbReference>
<keyword evidence="20" id="KW-1185">Reference proteome</keyword>
<organism evidence="19 20">
    <name type="scientific">Galliscardovia ingluviei</name>
    <dbReference type="NCBI Taxonomy" id="1769422"/>
    <lineage>
        <taxon>Bacteria</taxon>
        <taxon>Bacillati</taxon>
        <taxon>Actinomycetota</taxon>
        <taxon>Actinomycetes</taxon>
        <taxon>Bifidobacteriales</taxon>
        <taxon>Bifidobacteriaceae</taxon>
        <taxon>Galliscardovia</taxon>
    </lineage>
</organism>
<protein>
    <recommendedName>
        <fullName evidence="13 14">Multifunctional fusion protein</fullName>
    </recommendedName>
    <domain>
        <recommendedName>
            <fullName evidence="13">Phosphoglycerate kinase</fullName>
            <ecNumber evidence="13">2.7.2.3</ecNumber>
        </recommendedName>
    </domain>
    <domain>
        <recommendedName>
            <fullName evidence="14">Probable cell division protein WhiA</fullName>
        </recommendedName>
    </domain>
</protein>
<keyword evidence="12 14" id="KW-0131">Cell cycle</keyword>
<feature type="binding site" evidence="13">
    <location>
        <position position="685"/>
    </location>
    <ligand>
        <name>ATP</name>
        <dbReference type="ChEBI" id="CHEBI:30616"/>
    </ligand>
</feature>
<dbReference type="InterPro" id="IPR039518">
    <property type="entry name" value="WhiA_LAGLIDADG_dom"/>
</dbReference>
<feature type="binding site" evidence="13">
    <location>
        <position position="510"/>
    </location>
    <ligand>
        <name>substrate</name>
    </ligand>
</feature>
<evidence type="ECO:0000256" key="2">
    <source>
        <dbReference type="ARBA" id="ARBA00004838"/>
    </source>
</evidence>
<evidence type="ECO:0000256" key="12">
    <source>
        <dbReference type="ARBA" id="ARBA00023306"/>
    </source>
</evidence>
<dbReference type="CDD" id="cd00318">
    <property type="entry name" value="Phosphoglycerate_kinase"/>
    <property type="match status" value="1"/>
</dbReference>
<feature type="binding site" evidence="13">
    <location>
        <begin position="414"/>
        <end position="417"/>
    </location>
    <ligand>
        <name>substrate</name>
    </ligand>
</feature>
<dbReference type="InterPro" id="IPR015824">
    <property type="entry name" value="Phosphoglycerate_kinase_N"/>
</dbReference>
<evidence type="ECO:0000256" key="3">
    <source>
        <dbReference type="ARBA" id="ARBA00008982"/>
    </source>
</evidence>
<feature type="binding site" evidence="13">
    <location>
        <position position="560"/>
    </location>
    <ligand>
        <name>ATP</name>
        <dbReference type="ChEBI" id="CHEBI:30616"/>
    </ligand>
</feature>
<keyword evidence="10 14" id="KW-0238">DNA-binding</keyword>
<reference evidence="19" key="2">
    <citation type="submission" date="2020-09" db="EMBL/GenBank/DDBJ databases">
        <authorList>
            <person name="Sun Q."/>
            <person name="Sedlacek I."/>
        </authorList>
    </citation>
    <scope>NUCLEOTIDE SEQUENCE</scope>
    <source>
        <strain evidence="19">CCM 8606</strain>
    </source>
</reference>
<dbReference type="GO" id="GO:0006096">
    <property type="term" value="P:glycolytic process"/>
    <property type="evidence" value="ECO:0007669"/>
    <property type="project" value="UniProtKB-UniRule"/>
</dbReference>
<dbReference type="PANTHER" id="PTHR11406">
    <property type="entry name" value="PHOSPHOGLYCERATE KINASE"/>
    <property type="match status" value="1"/>
</dbReference>
<keyword evidence="11 13" id="KW-0324">Glycolysis</keyword>
<dbReference type="GO" id="GO:0043531">
    <property type="term" value="F:ADP binding"/>
    <property type="evidence" value="ECO:0007669"/>
    <property type="project" value="TreeGrafter"/>
</dbReference>
<dbReference type="InterPro" id="IPR003802">
    <property type="entry name" value="Sporulation_regulator_WhiA"/>
</dbReference>
<sequence>MALIDEVKNELAAINDGSPSAKRAQATAMIRFGGTIHLVRNQAVVECTFDSHAAASWLRQALKEVYGRDAELYRIDSNTANGEVTRHVVRVFKNGSGNALLRQTGLLDLRTSRITRGLPPNIIGNNDIAAIKAVWRGAFLARGELSDPGKAGYLEVACPMSETALALVGMARRLGVQVKTRQVRNTERVVLNDAFAIERLLTNMGAVHTAREWSGKRNDGESRGKANRLANFDDANMRRSAKAAVEACAKVQHAFKILGDDIPENLRAAGQLRLDHRDATLEGLGRLADPPITKDAIAGRIRRLLQLAAKVERQRAEQGDVPHTHQEPHVESVQASNTSTHAMNAHGVSAQTERITMKTLKDLGDLKGKRVLVRADFNVPLDGTTITDDGRIRAALPTITTLRNEGAKVIVMAHLGRPKGKVVPELSLAPVAARLGELLGITVPLAADTYGEDAQAKVAAMSDGDVVLLENVRFNPEETSKDEAERAAYAKKIADLGDAFVSDGFGVVHRAQGSNYDVAADLPAAAGLLVEKEVTALSKATVNPERPLTVVLGGSKVSDKLGVIENLLGKANRLVIGGGMVYTFLKAQGYEVGTSLLEEDQLDKVKSYIETAKANGVELVLPTDVVVNAGFPAGDTPINPEVVPADAIPADRMGLDIGPESQKLFHDAIVNSKTVVWNGPMGVFEVPEFAAGTRAVAQGLVDATAAGAFTIVGGGDSASAVRNLGFPEDGFSHISTGGGASLEFLEGKTLPGLSVLE</sequence>
<comment type="catalytic activity">
    <reaction evidence="1 13 15">
        <text>(2R)-3-phosphoglycerate + ATP = (2R)-3-phospho-glyceroyl phosphate + ADP</text>
        <dbReference type="Rhea" id="RHEA:14801"/>
        <dbReference type="ChEBI" id="CHEBI:30616"/>
        <dbReference type="ChEBI" id="CHEBI:57604"/>
        <dbReference type="ChEBI" id="CHEBI:58272"/>
        <dbReference type="ChEBI" id="CHEBI:456216"/>
        <dbReference type="EC" id="2.7.2.3"/>
    </reaction>
</comment>
<dbReference type="InterPro" id="IPR036043">
    <property type="entry name" value="Phosphoglycerate_kinase_sf"/>
</dbReference>
<evidence type="ECO:0000256" key="15">
    <source>
        <dbReference type="RuleBase" id="RU000532"/>
    </source>
</evidence>
<proteinExistence type="inferred from homology"/>
<comment type="caution">
    <text evidence="19">The sequence shown here is derived from an EMBL/GenBank/DDBJ whole genome shotgun (WGS) entry which is preliminary data.</text>
</comment>
<feature type="domain" description="Sporulation transcription regulator WhiA N-terminal" evidence="17">
    <location>
        <begin position="20"/>
        <end position="107"/>
    </location>
</feature>
<dbReference type="EMBL" id="BMDH01000001">
    <property type="protein sequence ID" value="GGI13438.1"/>
    <property type="molecule type" value="Genomic_DNA"/>
</dbReference>
<keyword evidence="7 13" id="KW-0547">Nucleotide-binding</keyword>
<dbReference type="UniPathway" id="UPA00109">
    <property type="reaction ID" value="UER00185"/>
</dbReference>
<evidence type="ECO:0000256" key="11">
    <source>
        <dbReference type="ARBA" id="ARBA00023152"/>
    </source>
</evidence>
<feature type="binding site" evidence="13">
    <location>
        <position position="391"/>
    </location>
    <ligand>
        <name>substrate</name>
    </ligand>
</feature>
<gene>
    <name evidence="14" type="primary">whiA</name>
    <name evidence="13" type="synonym">pgk</name>
    <name evidence="19" type="ORF">GCM10007377_05960</name>
</gene>
<dbReference type="GO" id="GO:0006094">
    <property type="term" value="P:gluconeogenesis"/>
    <property type="evidence" value="ECO:0007669"/>
    <property type="project" value="TreeGrafter"/>
</dbReference>
<dbReference type="InterPro" id="IPR027434">
    <property type="entry name" value="Homing_endonucl"/>
</dbReference>
<dbReference type="Pfam" id="PF10298">
    <property type="entry name" value="WhiA_N"/>
    <property type="match status" value="1"/>
</dbReference>
<comment type="function">
    <text evidence="14">Involved in cell division and chromosome segregation.</text>
</comment>
<reference evidence="19" key="1">
    <citation type="journal article" date="2014" name="Int. J. Syst. Evol. Microbiol.">
        <title>Complete genome sequence of Corynebacterium casei LMG S-19264T (=DSM 44701T), isolated from a smear-ripened cheese.</title>
        <authorList>
            <consortium name="US DOE Joint Genome Institute (JGI-PGF)"/>
            <person name="Walter F."/>
            <person name="Albersmeier A."/>
            <person name="Kalinowski J."/>
            <person name="Ruckert C."/>
        </authorList>
    </citation>
    <scope>NUCLEOTIDE SEQUENCE</scope>
    <source>
        <strain evidence="19">CCM 8606</strain>
    </source>
</reference>
<dbReference type="SUPFAM" id="SSF53748">
    <property type="entry name" value="Phosphoglycerate kinase"/>
    <property type="match status" value="1"/>
</dbReference>
<dbReference type="EC" id="2.7.2.3" evidence="13"/>
<dbReference type="HAMAP" id="MF_01420">
    <property type="entry name" value="HTH_type_WhiA"/>
    <property type="match status" value="1"/>
</dbReference>
<name>A0A8J3AFN8_9BIFI</name>
<feature type="domain" description="Sporulation regulator WhiA C-terminal" evidence="16">
    <location>
        <begin position="226"/>
        <end position="308"/>
    </location>
</feature>
<dbReference type="GO" id="GO:0005829">
    <property type="term" value="C:cytosol"/>
    <property type="evidence" value="ECO:0007669"/>
    <property type="project" value="TreeGrafter"/>
</dbReference>
<evidence type="ECO:0000259" key="16">
    <source>
        <dbReference type="Pfam" id="PF02650"/>
    </source>
</evidence>
<feature type="binding site" evidence="13">
    <location>
        <begin position="376"/>
        <end position="378"/>
    </location>
    <ligand>
        <name>substrate</name>
    </ligand>
</feature>
<dbReference type="GO" id="GO:0003677">
    <property type="term" value="F:DNA binding"/>
    <property type="evidence" value="ECO:0007669"/>
    <property type="project" value="UniProtKB-UniRule"/>
</dbReference>
<evidence type="ECO:0000313" key="20">
    <source>
        <dbReference type="Proteomes" id="UP000619536"/>
    </source>
</evidence>
<dbReference type="Gene3D" id="3.40.50.1260">
    <property type="entry name" value="Phosphoglycerate kinase, N-terminal domain"/>
    <property type="match status" value="2"/>
</dbReference>
<evidence type="ECO:0000256" key="13">
    <source>
        <dbReference type="HAMAP-Rule" id="MF_00145"/>
    </source>
</evidence>
<comment type="subcellular location">
    <subcellularLocation>
        <location evidence="13">Cytoplasm</location>
    </subcellularLocation>
</comment>
<dbReference type="Proteomes" id="UP000619536">
    <property type="component" value="Unassembled WGS sequence"/>
</dbReference>
<comment type="similarity">
    <text evidence="3 13 15">Belongs to the phosphoglycerate kinase family.</text>
</comment>
<keyword evidence="9 13" id="KW-0067">ATP-binding</keyword>
<dbReference type="AlphaFoldDB" id="A0A8J3AFN8"/>
<dbReference type="NCBIfam" id="TIGR00647">
    <property type="entry name" value="DNA_bind_WhiA"/>
    <property type="match status" value="1"/>
</dbReference>
<feature type="binding site" evidence="13">
    <location>
        <position position="654"/>
    </location>
    <ligand>
        <name>ATP</name>
        <dbReference type="ChEBI" id="CHEBI:30616"/>
    </ligand>
</feature>
<evidence type="ECO:0000256" key="14">
    <source>
        <dbReference type="HAMAP-Rule" id="MF_01420"/>
    </source>
</evidence>
<feature type="binding site" evidence="13">
    <location>
        <position position="473"/>
    </location>
    <ligand>
        <name>substrate</name>
    </ligand>
</feature>
<dbReference type="GO" id="GO:0043937">
    <property type="term" value="P:regulation of sporulation"/>
    <property type="evidence" value="ECO:0007669"/>
    <property type="project" value="InterPro"/>
</dbReference>
<evidence type="ECO:0000256" key="1">
    <source>
        <dbReference type="ARBA" id="ARBA00000642"/>
    </source>
</evidence>
<dbReference type="GO" id="GO:0005524">
    <property type="term" value="F:ATP binding"/>
    <property type="evidence" value="ECO:0007669"/>
    <property type="project" value="UniProtKB-KW"/>
</dbReference>
<dbReference type="InterPro" id="IPR015911">
    <property type="entry name" value="Phosphoglycerate_kinase_CS"/>
</dbReference>
<dbReference type="PRINTS" id="PR00477">
    <property type="entry name" value="PHGLYCKINASE"/>
</dbReference>
<evidence type="ECO:0000256" key="8">
    <source>
        <dbReference type="ARBA" id="ARBA00022777"/>
    </source>
</evidence>